<organism evidence="3 4">
    <name type="scientific">Chitinophaga hostae</name>
    <dbReference type="NCBI Taxonomy" id="2831022"/>
    <lineage>
        <taxon>Bacteria</taxon>
        <taxon>Pseudomonadati</taxon>
        <taxon>Bacteroidota</taxon>
        <taxon>Chitinophagia</taxon>
        <taxon>Chitinophagales</taxon>
        <taxon>Chitinophagaceae</taxon>
        <taxon>Chitinophaga</taxon>
    </lineage>
</organism>
<evidence type="ECO:0000313" key="3">
    <source>
        <dbReference type="EMBL" id="MBS0031691.1"/>
    </source>
</evidence>
<evidence type="ECO:0000313" key="4">
    <source>
        <dbReference type="Proteomes" id="UP000676386"/>
    </source>
</evidence>
<sequence>MKFIVVYKKLLLLFFLAAFTTTSFAQAKDSSANRGRWTAEGRADKITDKISHKLGLNKEQEKKIYVINEDIVRRMDAVKNNTALTKKDRMTQFKALDSERSQRFKTVFTAAQYKKWNDWEMTKKEHLEQKMEKKRVKKENRDATQQP</sequence>
<feature type="region of interest" description="Disordered" evidence="1">
    <location>
        <begin position="124"/>
        <end position="147"/>
    </location>
</feature>
<gene>
    <name evidence="3" type="ORF">KE626_30450</name>
</gene>
<feature type="chain" id="PRO_5046347066" description="LTXXQ motif family protein" evidence="2">
    <location>
        <begin position="26"/>
        <end position="147"/>
    </location>
</feature>
<evidence type="ECO:0000256" key="1">
    <source>
        <dbReference type="SAM" id="MobiDB-lite"/>
    </source>
</evidence>
<keyword evidence="2" id="KW-0732">Signal</keyword>
<feature type="signal peptide" evidence="2">
    <location>
        <begin position="1"/>
        <end position="25"/>
    </location>
</feature>
<dbReference type="RefSeq" id="WP_211976853.1">
    <property type="nucleotide sequence ID" value="NZ_CBFHAM010000032.1"/>
</dbReference>
<keyword evidence="4" id="KW-1185">Reference proteome</keyword>
<dbReference type="EMBL" id="JAGTXB010000024">
    <property type="protein sequence ID" value="MBS0031691.1"/>
    <property type="molecule type" value="Genomic_DNA"/>
</dbReference>
<dbReference type="Proteomes" id="UP000676386">
    <property type="component" value="Unassembled WGS sequence"/>
</dbReference>
<evidence type="ECO:0000256" key="2">
    <source>
        <dbReference type="SAM" id="SignalP"/>
    </source>
</evidence>
<evidence type="ECO:0008006" key="5">
    <source>
        <dbReference type="Google" id="ProtNLM"/>
    </source>
</evidence>
<reference evidence="3 4" key="1">
    <citation type="submission" date="2021-04" db="EMBL/GenBank/DDBJ databases">
        <title>Chitinophaga sp. nov., isolated from the rhizosphere soil.</title>
        <authorList>
            <person name="He S."/>
        </authorList>
    </citation>
    <scope>NUCLEOTIDE SEQUENCE [LARGE SCALE GENOMIC DNA]</scope>
    <source>
        <strain evidence="3 4">2R12</strain>
    </source>
</reference>
<comment type="caution">
    <text evidence="3">The sequence shown here is derived from an EMBL/GenBank/DDBJ whole genome shotgun (WGS) entry which is preliminary data.</text>
</comment>
<proteinExistence type="predicted"/>
<accession>A0ABS5J908</accession>
<name>A0ABS5J908_9BACT</name>
<protein>
    <recommendedName>
        <fullName evidence="5">LTXXQ motif family protein</fullName>
    </recommendedName>
</protein>